<reference evidence="2" key="1">
    <citation type="submission" date="2006-10" db="EMBL/GenBank/DDBJ databases">
        <authorList>
            <person name="Amadeo P."/>
            <person name="Zhao Q."/>
            <person name="Wortman J."/>
            <person name="Fraser-Liggett C."/>
            <person name="Carlton J."/>
        </authorList>
    </citation>
    <scope>NUCLEOTIDE SEQUENCE</scope>
    <source>
        <strain evidence="2">G3</strain>
    </source>
</reference>
<organism evidence="2 3">
    <name type="scientific">Trichomonas vaginalis (strain ATCC PRA-98 / G3)</name>
    <dbReference type="NCBI Taxonomy" id="412133"/>
    <lineage>
        <taxon>Eukaryota</taxon>
        <taxon>Metamonada</taxon>
        <taxon>Parabasalia</taxon>
        <taxon>Trichomonadida</taxon>
        <taxon>Trichomonadidae</taxon>
        <taxon>Trichomonas</taxon>
    </lineage>
</organism>
<dbReference type="RefSeq" id="XP_001581136.1">
    <property type="nucleotide sequence ID" value="XM_001581086.1"/>
</dbReference>
<gene>
    <name evidence="2" type="ORF">TVAG_020950</name>
</gene>
<evidence type="ECO:0000256" key="1">
    <source>
        <dbReference type="SAM" id="Phobius"/>
    </source>
</evidence>
<sequence>MADDIIFWSPKQNLSYNYFELNETDNLFIDSPSGAILNNCNISKSKINSAGLELLFNYSYFVETIFNIQYDPFTILAIDNSYFINCYIESLSVDFICHSYYKNSTIINITGYIENVFTDKSTSVNNCTFIQEIPYPDVEPILCQSIPLEKNYTNHEKNSSIKYTFIDEKIEITYCKFINVSITNDEGAAINIIHPAYQYFVASPFIKIDNIFFWKCQSELKPGAICIDYSNAHIEISHICGIEVSGFLFEFCYIDTNTYVSFNTSTTYSNQNLGKVMTYDIYDINGYYNKNNNEIYELTSVIRGINSSKCSTNACIFDLSNSTMKFCQEFSMITSFFVGFEFVTIDYYNYINSTIVNQTIFVFFSYKTNNVEFTHCVFIGTPLIEFYKDFVDTNNISFIDCNSTTLNNLESHFLPACRTPYYSSKNYKMIIYYSVSAALFVLIVAIVGVAYFWSRKKNSKVEERLELERELATDKGFVLRKKRTIRNFAKKTFS</sequence>
<keyword evidence="1" id="KW-1133">Transmembrane helix</keyword>
<evidence type="ECO:0000313" key="2">
    <source>
        <dbReference type="EMBL" id="EAY20150.1"/>
    </source>
</evidence>
<keyword evidence="1" id="KW-0472">Membrane</keyword>
<dbReference type="AlphaFoldDB" id="A2DH77"/>
<proteinExistence type="predicted"/>
<dbReference type="Proteomes" id="UP000001542">
    <property type="component" value="Unassembled WGS sequence"/>
</dbReference>
<accession>A2DH77</accession>
<evidence type="ECO:0000313" key="3">
    <source>
        <dbReference type="Proteomes" id="UP000001542"/>
    </source>
</evidence>
<name>A2DH77_TRIV3</name>
<feature type="transmembrane region" description="Helical" evidence="1">
    <location>
        <begin position="430"/>
        <end position="454"/>
    </location>
</feature>
<dbReference type="VEuPathDB" id="TrichDB:TVAGG3_0677140"/>
<protein>
    <submittedName>
        <fullName evidence="2">Uncharacterized protein</fullName>
    </submittedName>
</protein>
<keyword evidence="3" id="KW-1185">Reference proteome</keyword>
<reference evidence="2" key="2">
    <citation type="journal article" date="2007" name="Science">
        <title>Draft genome sequence of the sexually transmitted pathogen Trichomonas vaginalis.</title>
        <authorList>
            <person name="Carlton J.M."/>
            <person name="Hirt R.P."/>
            <person name="Silva J.C."/>
            <person name="Delcher A.L."/>
            <person name="Schatz M."/>
            <person name="Zhao Q."/>
            <person name="Wortman J.R."/>
            <person name="Bidwell S.L."/>
            <person name="Alsmark U.C.M."/>
            <person name="Besteiro S."/>
            <person name="Sicheritz-Ponten T."/>
            <person name="Noel C.J."/>
            <person name="Dacks J.B."/>
            <person name="Foster P.G."/>
            <person name="Simillion C."/>
            <person name="Van de Peer Y."/>
            <person name="Miranda-Saavedra D."/>
            <person name="Barton G.J."/>
            <person name="Westrop G.D."/>
            <person name="Mueller S."/>
            <person name="Dessi D."/>
            <person name="Fiori P.L."/>
            <person name="Ren Q."/>
            <person name="Paulsen I."/>
            <person name="Zhang H."/>
            <person name="Bastida-Corcuera F.D."/>
            <person name="Simoes-Barbosa A."/>
            <person name="Brown M.T."/>
            <person name="Hayes R.D."/>
            <person name="Mukherjee M."/>
            <person name="Okumura C.Y."/>
            <person name="Schneider R."/>
            <person name="Smith A.J."/>
            <person name="Vanacova S."/>
            <person name="Villalvazo M."/>
            <person name="Haas B.J."/>
            <person name="Pertea M."/>
            <person name="Feldblyum T.V."/>
            <person name="Utterback T.R."/>
            <person name="Shu C.L."/>
            <person name="Osoegawa K."/>
            <person name="de Jong P.J."/>
            <person name="Hrdy I."/>
            <person name="Horvathova L."/>
            <person name="Zubacova Z."/>
            <person name="Dolezal P."/>
            <person name="Malik S.B."/>
            <person name="Logsdon J.M. Jr."/>
            <person name="Henze K."/>
            <person name="Gupta A."/>
            <person name="Wang C.C."/>
            <person name="Dunne R.L."/>
            <person name="Upcroft J.A."/>
            <person name="Upcroft P."/>
            <person name="White O."/>
            <person name="Salzberg S.L."/>
            <person name="Tang P."/>
            <person name="Chiu C.-H."/>
            <person name="Lee Y.-S."/>
            <person name="Embley T.M."/>
            <person name="Coombs G.H."/>
            <person name="Mottram J.C."/>
            <person name="Tachezy J."/>
            <person name="Fraser-Liggett C.M."/>
            <person name="Johnson P.J."/>
        </authorList>
    </citation>
    <scope>NUCLEOTIDE SEQUENCE [LARGE SCALE GENOMIC DNA]</scope>
    <source>
        <strain evidence="2">G3</strain>
    </source>
</reference>
<dbReference type="KEGG" id="tva:5465697"/>
<keyword evidence="1" id="KW-0812">Transmembrane</keyword>
<dbReference type="InParanoid" id="A2DH77"/>
<dbReference type="EMBL" id="DS113200">
    <property type="protein sequence ID" value="EAY20150.1"/>
    <property type="molecule type" value="Genomic_DNA"/>
</dbReference>
<dbReference type="VEuPathDB" id="TrichDB:TVAG_020950"/>